<keyword evidence="5 8" id="KW-0812">Transmembrane</keyword>
<feature type="transmembrane region" description="Helical" evidence="8">
    <location>
        <begin position="317"/>
        <end position="340"/>
    </location>
</feature>
<evidence type="ECO:0000256" key="4">
    <source>
        <dbReference type="ARBA" id="ARBA00022679"/>
    </source>
</evidence>
<dbReference type="RefSeq" id="WP_108113751.1">
    <property type="nucleotide sequence ID" value="NZ_QBKT01000002.1"/>
</dbReference>
<evidence type="ECO:0000256" key="5">
    <source>
        <dbReference type="ARBA" id="ARBA00022692"/>
    </source>
</evidence>
<organism evidence="10 11">
    <name type="scientific">Kordia periserrulae</name>
    <dbReference type="NCBI Taxonomy" id="701523"/>
    <lineage>
        <taxon>Bacteria</taxon>
        <taxon>Pseudomonadati</taxon>
        <taxon>Bacteroidota</taxon>
        <taxon>Flavobacteriia</taxon>
        <taxon>Flavobacteriales</taxon>
        <taxon>Flavobacteriaceae</taxon>
        <taxon>Kordia</taxon>
    </lineage>
</organism>
<dbReference type="AlphaFoldDB" id="A0A2T6C386"/>
<evidence type="ECO:0000313" key="11">
    <source>
        <dbReference type="Proteomes" id="UP000244090"/>
    </source>
</evidence>
<dbReference type="Proteomes" id="UP000244090">
    <property type="component" value="Unassembled WGS sequence"/>
</dbReference>
<feature type="transmembrane region" description="Helical" evidence="8">
    <location>
        <begin position="292"/>
        <end position="311"/>
    </location>
</feature>
<evidence type="ECO:0000256" key="8">
    <source>
        <dbReference type="SAM" id="Phobius"/>
    </source>
</evidence>
<feature type="transmembrane region" description="Helical" evidence="8">
    <location>
        <begin position="209"/>
        <end position="228"/>
    </location>
</feature>
<dbReference type="Pfam" id="PF13231">
    <property type="entry name" value="PMT_2"/>
    <property type="match status" value="1"/>
</dbReference>
<evidence type="ECO:0000256" key="1">
    <source>
        <dbReference type="ARBA" id="ARBA00004651"/>
    </source>
</evidence>
<evidence type="ECO:0000256" key="6">
    <source>
        <dbReference type="ARBA" id="ARBA00022989"/>
    </source>
</evidence>
<accession>A0A2T6C386</accession>
<feature type="transmembrane region" description="Helical" evidence="8">
    <location>
        <begin position="139"/>
        <end position="156"/>
    </location>
</feature>
<dbReference type="InterPro" id="IPR038731">
    <property type="entry name" value="RgtA/B/C-like"/>
</dbReference>
<dbReference type="InterPro" id="IPR050297">
    <property type="entry name" value="LipidA_mod_glycosyltrf_83"/>
</dbReference>
<name>A0A2T6C386_9FLAO</name>
<keyword evidence="3" id="KW-0328">Glycosyltransferase</keyword>
<feature type="transmembrane region" description="Helical" evidence="8">
    <location>
        <begin position="86"/>
        <end position="108"/>
    </location>
</feature>
<evidence type="ECO:0000256" key="3">
    <source>
        <dbReference type="ARBA" id="ARBA00022676"/>
    </source>
</evidence>
<evidence type="ECO:0000256" key="7">
    <source>
        <dbReference type="ARBA" id="ARBA00023136"/>
    </source>
</evidence>
<protein>
    <submittedName>
        <fullName evidence="10">4-amino-4-deoxy-L-arabinose transferase-like glycosyltransferase</fullName>
    </submittedName>
</protein>
<feature type="transmembrane region" description="Helical" evidence="8">
    <location>
        <begin position="9"/>
        <end position="29"/>
    </location>
</feature>
<proteinExistence type="predicted"/>
<feature type="domain" description="Glycosyltransferase RgtA/B/C/D-like" evidence="9">
    <location>
        <begin position="63"/>
        <end position="226"/>
    </location>
</feature>
<keyword evidence="11" id="KW-1185">Reference proteome</keyword>
<keyword evidence="4 10" id="KW-0808">Transferase</keyword>
<dbReference type="GO" id="GO:0016763">
    <property type="term" value="F:pentosyltransferase activity"/>
    <property type="evidence" value="ECO:0007669"/>
    <property type="project" value="TreeGrafter"/>
</dbReference>
<reference evidence="10 11" key="1">
    <citation type="submission" date="2018-04" db="EMBL/GenBank/DDBJ databases">
        <title>Genomic Encyclopedia of Archaeal and Bacterial Type Strains, Phase II (KMG-II): from individual species to whole genera.</title>
        <authorList>
            <person name="Goeker M."/>
        </authorList>
    </citation>
    <scope>NUCLEOTIDE SEQUENCE [LARGE SCALE GENOMIC DNA]</scope>
    <source>
        <strain evidence="10 11">DSM 25731</strain>
    </source>
</reference>
<feature type="transmembrane region" description="Helical" evidence="8">
    <location>
        <begin position="352"/>
        <end position="374"/>
    </location>
</feature>
<dbReference type="PANTHER" id="PTHR33908">
    <property type="entry name" value="MANNOSYLTRANSFERASE YKCB-RELATED"/>
    <property type="match status" value="1"/>
</dbReference>
<evidence type="ECO:0000259" key="9">
    <source>
        <dbReference type="Pfam" id="PF13231"/>
    </source>
</evidence>
<gene>
    <name evidence="10" type="ORF">C8N46_102168</name>
</gene>
<feature type="transmembrane region" description="Helical" evidence="8">
    <location>
        <begin position="412"/>
        <end position="434"/>
    </location>
</feature>
<comment type="subcellular location">
    <subcellularLocation>
        <location evidence="1">Cell membrane</location>
        <topology evidence="1">Multi-pass membrane protein</topology>
    </subcellularLocation>
</comment>
<feature type="transmembrane region" description="Helical" evidence="8">
    <location>
        <begin position="258"/>
        <end position="280"/>
    </location>
</feature>
<keyword evidence="7 8" id="KW-0472">Membrane</keyword>
<dbReference type="EMBL" id="QBKT01000002">
    <property type="protein sequence ID" value="PTX62768.1"/>
    <property type="molecule type" value="Genomic_DNA"/>
</dbReference>
<dbReference type="PANTHER" id="PTHR33908:SF3">
    <property type="entry name" value="UNDECAPRENYL PHOSPHATE-ALPHA-4-AMINO-4-DEOXY-L-ARABINOSE ARABINOSYL TRANSFERASE"/>
    <property type="match status" value="1"/>
</dbReference>
<keyword evidence="6 8" id="KW-1133">Transmembrane helix</keyword>
<sequence>MNIIQEKNYVWILVIVCFFIFFMNLDVLYPNIMEARNFITAREMVTDDNWLLTTMNGEPRYEKPPLPTWLAAVAGMLFSFDNLTALRIPSAIITLILVLFSYRLGVYFLKDKKQAFISSLVLATSFYVVFAGRNGTWDIFAHSFMMIGIYYIFQFFSSDEKIWRNALLAGTFIGISFMSKGPVSHFALFLPFLIAYSIVYKYSNFKKKWLPLISLLIVATVISIWWPYYISVMDGETAKAIAEKETTAWKDRNVRPFYYYWSFFVQSGVWTVVAFVSLLYPYLKSRVENLKAYKFSLFWTLAAVVLLSLIPEKKSRYLLPVLIPLAYTTSFYLTYIFKSFEKKLPKFERIPIYINFGLIGLVGVAFPIVGYLFLKDRLTGFLSPFAITSIILVMIGFFILKYVIQRKIHMAFYLIIGFLMTAVTFGFPLANAFLDNPKYNSLQDISRKAETEQIPVYMFNIQSPELVWDYGGKVPLLHSHDLTIPKEKTFKTLVMIGAKKSLEEAFPNAKITYLETFDLNPIDSTKSGYKDRLRTDMYLIQHN</sequence>
<evidence type="ECO:0000313" key="10">
    <source>
        <dbReference type="EMBL" id="PTX62768.1"/>
    </source>
</evidence>
<dbReference type="GO" id="GO:0009103">
    <property type="term" value="P:lipopolysaccharide biosynthetic process"/>
    <property type="evidence" value="ECO:0007669"/>
    <property type="project" value="UniProtKB-ARBA"/>
</dbReference>
<feature type="transmembrane region" description="Helical" evidence="8">
    <location>
        <begin position="115"/>
        <end position="133"/>
    </location>
</feature>
<keyword evidence="2" id="KW-1003">Cell membrane</keyword>
<dbReference type="OrthoDB" id="8353433at2"/>
<dbReference type="GO" id="GO:0010041">
    <property type="term" value="P:response to iron(III) ion"/>
    <property type="evidence" value="ECO:0007669"/>
    <property type="project" value="TreeGrafter"/>
</dbReference>
<evidence type="ECO:0000256" key="2">
    <source>
        <dbReference type="ARBA" id="ARBA00022475"/>
    </source>
</evidence>
<feature type="transmembrane region" description="Helical" evidence="8">
    <location>
        <begin position="380"/>
        <end position="400"/>
    </location>
</feature>
<comment type="caution">
    <text evidence="10">The sequence shown here is derived from an EMBL/GenBank/DDBJ whole genome shotgun (WGS) entry which is preliminary data.</text>
</comment>
<dbReference type="GO" id="GO:0005886">
    <property type="term" value="C:plasma membrane"/>
    <property type="evidence" value="ECO:0007669"/>
    <property type="project" value="UniProtKB-SubCell"/>
</dbReference>